<dbReference type="InterPro" id="IPR052021">
    <property type="entry name" value="Type-I_RS_S_subunit"/>
</dbReference>
<gene>
    <name evidence="6" type="ORF">Acife_0302</name>
</gene>
<evidence type="ECO:0000313" key="6">
    <source>
        <dbReference type="EMBL" id="AEM46531.1"/>
    </source>
</evidence>
<dbReference type="Proteomes" id="UP000009220">
    <property type="component" value="Chromosome"/>
</dbReference>
<protein>
    <submittedName>
        <fullName evidence="6">Restriction modification system DNA specificity domain-containing protein</fullName>
    </submittedName>
</protein>
<dbReference type="GO" id="GO:0009307">
    <property type="term" value="P:DNA restriction-modification system"/>
    <property type="evidence" value="ECO:0007669"/>
    <property type="project" value="UniProtKB-KW"/>
</dbReference>
<dbReference type="EMBL" id="CP002985">
    <property type="protein sequence ID" value="AEM46531.1"/>
    <property type="molecule type" value="Genomic_DNA"/>
</dbReference>
<organism evidence="6 7">
    <name type="scientific">Acidithiobacillus ferrivorans SS3</name>
    <dbReference type="NCBI Taxonomy" id="743299"/>
    <lineage>
        <taxon>Bacteria</taxon>
        <taxon>Pseudomonadati</taxon>
        <taxon>Pseudomonadota</taxon>
        <taxon>Acidithiobacillia</taxon>
        <taxon>Acidithiobacillales</taxon>
        <taxon>Acidithiobacillaceae</taxon>
        <taxon>Acidithiobacillus</taxon>
    </lineage>
</organism>
<dbReference type="InterPro" id="IPR044946">
    <property type="entry name" value="Restrct_endonuc_typeI_TRD_sf"/>
</dbReference>
<dbReference type="PANTHER" id="PTHR30408:SF13">
    <property type="entry name" value="TYPE I RESTRICTION ENZYME HINDI SPECIFICITY SUBUNIT"/>
    <property type="match status" value="1"/>
</dbReference>
<dbReference type="REBASE" id="39370">
    <property type="entry name" value="S.AfeSS3ORF301P"/>
</dbReference>
<dbReference type="SUPFAM" id="SSF116734">
    <property type="entry name" value="DNA methylase specificity domain"/>
    <property type="match status" value="2"/>
</dbReference>
<keyword evidence="2" id="KW-0680">Restriction system</keyword>
<evidence type="ECO:0000256" key="1">
    <source>
        <dbReference type="ARBA" id="ARBA00010923"/>
    </source>
</evidence>
<dbReference type="Gene3D" id="3.90.220.20">
    <property type="entry name" value="DNA methylase specificity domains"/>
    <property type="match status" value="2"/>
</dbReference>
<dbReference type="eggNOG" id="COG0732">
    <property type="taxonomic scope" value="Bacteria"/>
</dbReference>
<keyword evidence="4" id="KW-0175">Coiled coil</keyword>
<keyword evidence="3" id="KW-0238">DNA-binding</keyword>
<evidence type="ECO:0000256" key="4">
    <source>
        <dbReference type="SAM" id="Coils"/>
    </source>
</evidence>
<evidence type="ECO:0000256" key="3">
    <source>
        <dbReference type="ARBA" id="ARBA00023125"/>
    </source>
</evidence>
<feature type="domain" description="Type I restriction modification DNA specificity" evidence="5">
    <location>
        <begin position="182"/>
        <end position="316"/>
    </location>
</feature>
<dbReference type="Pfam" id="PF01420">
    <property type="entry name" value="Methylase_S"/>
    <property type="match status" value="2"/>
</dbReference>
<dbReference type="GO" id="GO:0003677">
    <property type="term" value="F:DNA binding"/>
    <property type="evidence" value="ECO:0007669"/>
    <property type="project" value="UniProtKB-KW"/>
</dbReference>
<dbReference type="AlphaFoldDB" id="G0JS23"/>
<evidence type="ECO:0000313" key="7">
    <source>
        <dbReference type="Proteomes" id="UP000009220"/>
    </source>
</evidence>
<dbReference type="HOGENOM" id="CLU_021095_2_2_6"/>
<proteinExistence type="inferred from homology"/>
<evidence type="ECO:0000259" key="5">
    <source>
        <dbReference type="Pfam" id="PF01420"/>
    </source>
</evidence>
<comment type="similarity">
    <text evidence="1">Belongs to the type-I restriction system S methylase family.</text>
</comment>
<accession>G0JS23</accession>
<dbReference type="CDD" id="cd17267">
    <property type="entry name" value="RMtype1_S_EcoAO83I-TRD1-CR1_like"/>
    <property type="match status" value="2"/>
</dbReference>
<dbReference type="Gene3D" id="1.10.287.1120">
    <property type="entry name" value="Bipartite methylase S protein"/>
    <property type="match status" value="1"/>
</dbReference>
<reference evidence="6 7" key="1">
    <citation type="journal article" date="2011" name="J. Bacteriol.">
        <title>Draft genome of the psychrotolerant acidophile Acidithiobacillus ferrivorans SS3.</title>
        <authorList>
            <person name="Liljeqvist M."/>
            <person name="Valdes J."/>
            <person name="Holmes D.S."/>
            <person name="Dopson M."/>
        </authorList>
    </citation>
    <scope>NUCLEOTIDE SEQUENCE [LARGE SCALE GENOMIC DNA]</scope>
    <source>
        <strain evidence="6 7">SS3</strain>
    </source>
</reference>
<feature type="coiled-coil region" evidence="4">
    <location>
        <begin position="131"/>
        <end position="158"/>
    </location>
</feature>
<evidence type="ECO:0000256" key="2">
    <source>
        <dbReference type="ARBA" id="ARBA00022747"/>
    </source>
</evidence>
<dbReference type="KEGG" id="afi:Acife_0302"/>
<sequence>MRFSDFVTLQRGFDLTKTEMRDGPYPVIGSTSIIGHHNEFKANPPGVVTGRSGSLGVVQYVAERYWPHNTSLWVKDFRGNDPKFVYYCMQGMDFARFNAGAGVPTLNRNHLDSLEVEVPPLPAQQRIAGILSAYDELIENSQRRIKILESMARALYREWFVYFRFPGHENHPRIASPLGEIPQGWEVGRLDDVLVLQRGFDLPKASRTEGTVPIIAATGVTGFHNEAKVKAPGVVTGRSGSIGEVLYVQEDFWPLNTSLWVKEFPKGEPLYAYYLLSSLDLKQFNSGAAVPTLNRNDIHGMRVVVPPRDLQKRFQDIAGALLAHSRMLDLKNKNLRRTRNLLLPRLLSGQIDLSEGTGLG</sequence>
<name>G0JS23_9PROT</name>
<dbReference type="STRING" id="743299.Acife_0302"/>
<dbReference type="PANTHER" id="PTHR30408">
    <property type="entry name" value="TYPE-1 RESTRICTION ENZYME ECOKI SPECIFICITY PROTEIN"/>
    <property type="match status" value="1"/>
</dbReference>
<dbReference type="RefSeq" id="WP_014027802.1">
    <property type="nucleotide sequence ID" value="NC_015942.1"/>
</dbReference>
<feature type="domain" description="Type I restriction modification DNA specificity" evidence="5">
    <location>
        <begin position="4"/>
        <end position="147"/>
    </location>
</feature>
<dbReference type="InterPro" id="IPR000055">
    <property type="entry name" value="Restrct_endonuc_typeI_TRD"/>
</dbReference>